<protein>
    <recommendedName>
        <fullName evidence="4">Glycine zipper domain-containing protein</fullName>
    </recommendedName>
</protein>
<organism evidence="2 3">
    <name type="scientific">Clohesyomyces aquaticus</name>
    <dbReference type="NCBI Taxonomy" id="1231657"/>
    <lineage>
        <taxon>Eukaryota</taxon>
        <taxon>Fungi</taxon>
        <taxon>Dikarya</taxon>
        <taxon>Ascomycota</taxon>
        <taxon>Pezizomycotina</taxon>
        <taxon>Dothideomycetes</taxon>
        <taxon>Pleosporomycetidae</taxon>
        <taxon>Pleosporales</taxon>
        <taxon>Lindgomycetaceae</taxon>
        <taxon>Clohesyomyces</taxon>
    </lineage>
</organism>
<feature type="compositionally biased region" description="Basic and acidic residues" evidence="1">
    <location>
        <begin position="143"/>
        <end position="157"/>
    </location>
</feature>
<evidence type="ECO:0000313" key="3">
    <source>
        <dbReference type="Proteomes" id="UP000193144"/>
    </source>
</evidence>
<name>A0A1Y1YLC2_9PLEO</name>
<evidence type="ECO:0000256" key="1">
    <source>
        <dbReference type="SAM" id="MobiDB-lite"/>
    </source>
</evidence>
<evidence type="ECO:0000313" key="2">
    <source>
        <dbReference type="EMBL" id="ORX98817.1"/>
    </source>
</evidence>
<gene>
    <name evidence="2" type="ORF">BCR34DRAFT_606802</name>
</gene>
<comment type="caution">
    <text evidence="2">The sequence shown here is derived from an EMBL/GenBank/DDBJ whole genome shotgun (WGS) entry which is preliminary data.</text>
</comment>
<dbReference type="AlphaFoldDB" id="A0A1Y1YLC2"/>
<accession>A0A1Y1YLC2</accession>
<feature type="compositionally biased region" description="Basic and acidic residues" evidence="1">
    <location>
        <begin position="182"/>
        <end position="197"/>
    </location>
</feature>
<feature type="region of interest" description="Disordered" evidence="1">
    <location>
        <begin position="1"/>
        <end position="54"/>
    </location>
</feature>
<feature type="compositionally biased region" description="Polar residues" evidence="1">
    <location>
        <begin position="198"/>
        <end position="208"/>
    </location>
</feature>
<feature type="compositionally biased region" description="Basic and acidic residues" evidence="1">
    <location>
        <begin position="217"/>
        <end position="232"/>
    </location>
</feature>
<reference evidence="2 3" key="1">
    <citation type="submission" date="2016-07" db="EMBL/GenBank/DDBJ databases">
        <title>Pervasive Adenine N6-methylation of Active Genes in Fungi.</title>
        <authorList>
            <consortium name="DOE Joint Genome Institute"/>
            <person name="Mondo S.J."/>
            <person name="Dannebaum R.O."/>
            <person name="Kuo R.C."/>
            <person name="Labutti K."/>
            <person name="Haridas S."/>
            <person name="Kuo A."/>
            <person name="Salamov A."/>
            <person name="Ahrendt S.R."/>
            <person name="Lipzen A."/>
            <person name="Sullivan W."/>
            <person name="Andreopoulos W.B."/>
            <person name="Clum A."/>
            <person name="Lindquist E."/>
            <person name="Daum C."/>
            <person name="Ramamoorthy G.K."/>
            <person name="Gryganskyi A."/>
            <person name="Culley D."/>
            <person name="Magnuson J.K."/>
            <person name="James T.Y."/>
            <person name="O'Malley M.A."/>
            <person name="Stajich J.E."/>
            <person name="Spatafora J.W."/>
            <person name="Visel A."/>
            <person name="Grigoriev I.V."/>
        </authorList>
    </citation>
    <scope>NUCLEOTIDE SEQUENCE [LARGE SCALE GENOMIC DNA]</scope>
    <source>
        <strain evidence="2 3">CBS 115471</strain>
    </source>
</reference>
<feature type="compositionally biased region" description="Low complexity" evidence="1">
    <location>
        <begin position="20"/>
        <end position="34"/>
    </location>
</feature>
<dbReference type="OrthoDB" id="4158987at2759"/>
<feature type="region of interest" description="Disordered" evidence="1">
    <location>
        <begin position="137"/>
        <end position="232"/>
    </location>
</feature>
<evidence type="ECO:0008006" key="4">
    <source>
        <dbReference type="Google" id="ProtNLM"/>
    </source>
</evidence>
<dbReference type="Proteomes" id="UP000193144">
    <property type="component" value="Unassembled WGS sequence"/>
</dbReference>
<dbReference type="EMBL" id="MCFA01000208">
    <property type="protein sequence ID" value="ORX98817.1"/>
    <property type="molecule type" value="Genomic_DNA"/>
</dbReference>
<sequence length="232" mass="24518">MATSQTGKPPNPQDYDPDQLKQAAATAQKALDAQSTAKSLKEAASSVTDPKKHERLLREAYDKEIEAHGNSKKARMLQSGAFQGGAGGAGIGALVGMGVGTVVGTVVGAVTTIPTTALGTLVGSGVGLAHGPWIKLPPIGGGKKGEKEGSQDVVDAKEGEEEDDDGVVPNPELLRQAANAVAEDREKRKPRKLERPNQSRSQSNVSANTKEKRKPRKIEIRSKQQQKDEQQT</sequence>
<proteinExistence type="predicted"/>
<keyword evidence="3" id="KW-1185">Reference proteome</keyword>
<dbReference type="STRING" id="1231657.A0A1Y1YLC2"/>